<reference evidence="1 2" key="1">
    <citation type="submission" date="2017-06" db="EMBL/GenBank/DDBJ databases">
        <title>Draft genome sequence of Fusobacterium nucleatum subsp. polymorphum KCOM 1248 (=ChDC F113).</title>
        <authorList>
            <person name="Kook J.-K."/>
            <person name="Park S.-N."/>
            <person name="Lim Y.K."/>
            <person name="Roh H."/>
        </authorList>
    </citation>
    <scope>NUCLEOTIDE SEQUENCE [LARGE SCALE GENOMIC DNA]</scope>
    <source>
        <strain evidence="2">KCOM 1248 (ChDC F113)</strain>
    </source>
</reference>
<dbReference type="RefSeq" id="WP_099003049.1">
    <property type="nucleotide sequence ID" value="NZ_CP077158.1"/>
</dbReference>
<organism evidence="1 2">
    <name type="scientific">Fusobacterium nucleatum subsp. polymorphum</name>
    <name type="common">Fusobacterium polymorphum</name>
    <dbReference type="NCBI Taxonomy" id="76857"/>
    <lineage>
        <taxon>Bacteria</taxon>
        <taxon>Fusobacteriati</taxon>
        <taxon>Fusobacteriota</taxon>
        <taxon>Fusobacteriia</taxon>
        <taxon>Fusobacteriales</taxon>
        <taxon>Fusobacteriaceae</taxon>
        <taxon>Fusobacterium</taxon>
    </lineage>
</organism>
<evidence type="ECO:0000313" key="2">
    <source>
        <dbReference type="Proteomes" id="UP000223525"/>
    </source>
</evidence>
<name>A0A2C5ZKH8_FUSNP</name>
<evidence type="ECO:0000313" key="1">
    <source>
        <dbReference type="EMBL" id="PHH99859.1"/>
    </source>
</evidence>
<dbReference type="AlphaFoldDB" id="A0A2C5ZKH8"/>
<sequence>MSEQKKISSLLSLNSDEREKIKKILDLEKKYFNELWKLFSSISFINDLKKIEEEITENYIFLAKKVWNLKNKIKIPAERLTRFYVYSKLSNIIKFIYPSPISSDVAFITEDAIINLDIKTLDIIGNRGDIGNLQFENNQSSFENKNLDCDENYPNSGIKVECLLPKENKCIDGVIRPVLTFFLTIIYKDDSNSFELSKDENYPTIQLKCLPNGFLSKLFEYDIVQNFKTYSYFKNEENLEPIFLTKNKDEVTEKIEKFIENHSEEYVLIKGRQKLGIYSIEKEHPYYDTLNLSYFPVVRKNGVFLEAVINGNTNRVLNKTLVKRYDSSDNYWEGIKKITIS</sequence>
<proteinExistence type="predicted"/>
<dbReference type="EMBL" id="NIRK01000001">
    <property type="protein sequence ID" value="PHH99859.1"/>
    <property type="molecule type" value="Genomic_DNA"/>
</dbReference>
<accession>A0A2C5ZKH8</accession>
<gene>
    <name evidence="1" type="ORF">CA836_09490</name>
</gene>
<comment type="caution">
    <text evidence="1">The sequence shown here is derived from an EMBL/GenBank/DDBJ whole genome shotgun (WGS) entry which is preliminary data.</text>
</comment>
<protein>
    <submittedName>
        <fullName evidence="1">Uncharacterized protein</fullName>
    </submittedName>
</protein>
<dbReference type="Proteomes" id="UP000223525">
    <property type="component" value="Unassembled WGS sequence"/>
</dbReference>